<protein>
    <submittedName>
        <fullName evidence="2">Uncharacterized protein</fullName>
    </submittedName>
</protein>
<dbReference type="EnsemblPlants" id="PGSC0003DMT400073404">
    <property type="protein sequence ID" value="PGSC0003DMT400073404"/>
    <property type="gene ID" value="PGSC0003DMG403028522"/>
</dbReference>
<evidence type="ECO:0000313" key="3">
    <source>
        <dbReference type="Proteomes" id="UP000011115"/>
    </source>
</evidence>
<dbReference type="Gramene" id="PGSC0003DMT400073404">
    <property type="protein sequence ID" value="PGSC0003DMT400073404"/>
    <property type="gene ID" value="PGSC0003DMG403028522"/>
</dbReference>
<keyword evidence="3" id="KW-1185">Reference proteome</keyword>
<name>M1CRZ4_SOLTU</name>
<dbReference type="HOGENOM" id="CLU_3110218_0_0_1"/>
<organism evidence="2 3">
    <name type="scientific">Solanum tuberosum</name>
    <name type="common">Potato</name>
    <dbReference type="NCBI Taxonomy" id="4113"/>
    <lineage>
        <taxon>Eukaryota</taxon>
        <taxon>Viridiplantae</taxon>
        <taxon>Streptophyta</taxon>
        <taxon>Embryophyta</taxon>
        <taxon>Tracheophyta</taxon>
        <taxon>Spermatophyta</taxon>
        <taxon>Magnoliopsida</taxon>
        <taxon>eudicotyledons</taxon>
        <taxon>Gunneridae</taxon>
        <taxon>Pentapetalae</taxon>
        <taxon>asterids</taxon>
        <taxon>lamiids</taxon>
        <taxon>Solanales</taxon>
        <taxon>Solanaceae</taxon>
        <taxon>Solanoideae</taxon>
        <taxon>Solaneae</taxon>
        <taxon>Solanum</taxon>
    </lineage>
</organism>
<dbReference type="Proteomes" id="UP000011115">
    <property type="component" value="Unassembled WGS sequence"/>
</dbReference>
<dbReference type="PaxDb" id="4113-PGSC0003DMT400073404"/>
<keyword evidence="1" id="KW-0472">Membrane</keyword>
<feature type="transmembrane region" description="Helical" evidence="1">
    <location>
        <begin position="12"/>
        <end position="31"/>
    </location>
</feature>
<proteinExistence type="predicted"/>
<evidence type="ECO:0000256" key="1">
    <source>
        <dbReference type="SAM" id="Phobius"/>
    </source>
</evidence>
<reference evidence="2" key="2">
    <citation type="submission" date="2015-06" db="UniProtKB">
        <authorList>
            <consortium name="EnsemblPlants"/>
        </authorList>
    </citation>
    <scope>IDENTIFICATION</scope>
    <source>
        <strain evidence="2">DM1-3 516 R44</strain>
    </source>
</reference>
<dbReference type="InParanoid" id="M1CRZ4"/>
<reference evidence="3" key="1">
    <citation type="journal article" date="2011" name="Nature">
        <title>Genome sequence and analysis of the tuber crop potato.</title>
        <authorList>
            <consortium name="The Potato Genome Sequencing Consortium"/>
        </authorList>
    </citation>
    <scope>NUCLEOTIDE SEQUENCE [LARGE SCALE GENOMIC DNA]</scope>
    <source>
        <strain evidence="3">cv. DM1-3 516 R44</strain>
    </source>
</reference>
<accession>M1CRZ4</accession>
<keyword evidence="1" id="KW-0812">Transmembrane</keyword>
<sequence length="51" mass="5591">MVRRSEEEEKGNGGRMVVACFLLYVLVFGSGNRENMGVSGEDESCCLEVFG</sequence>
<keyword evidence="1" id="KW-1133">Transmembrane helix</keyword>
<dbReference type="AlphaFoldDB" id="M1CRZ4"/>
<evidence type="ECO:0000313" key="2">
    <source>
        <dbReference type="EnsemblPlants" id="PGSC0003DMT400073404"/>
    </source>
</evidence>